<dbReference type="Proteomes" id="UP000242525">
    <property type="component" value="Unassembled WGS sequence"/>
</dbReference>
<dbReference type="InterPro" id="IPR007567">
    <property type="entry name" value="Mid2_dom"/>
</dbReference>
<dbReference type="STRING" id="1173061.A0A0J9XAT4"/>
<keyword evidence="6" id="KW-1185">Reference proteome</keyword>
<feature type="transmembrane region" description="Helical" evidence="2">
    <location>
        <begin position="260"/>
        <end position="282"/>
    </location>
</feature>
<protein>
    <recommendedName>
        <fullName evidence="4">Mid2 domain-containing protein</fullName>
    </recommendedName>
</protein>
<evidence type="ECO:0000256" key="3">
    <source>
        <dbReference type="SAM" id="SignalP"/>
    </source>
</evidence>
<keyword evidence="2" id="KW-1133">Transmembrane helix</keyword>
<keyword evidence="2" id="KW-0812">Transmembrane</keyword>
<proteinExistence type="predicted"/>
<gene>
    <name evidence="5" type="ORF">BN980_GECA07s02023g</name>
</gene>
<dbReference type="EMBL" id="CCBN010000007">
    <property type="protein sequence ID" value="CDO54270.1"/>
    <property type="molecule type" value="Genomic_DNA"/>
</dbReference>
<evidence type="ECO:0000256" key="2">
    <source>
        <dbReference type="SAM" id="Phobius"/>
    </source>
</evidence>
<keyword evidence="3" id="KW-0732">Signal</keyword>
<feature type="compositionally biased region" description="Polar residues" evidence="1">
    <location>
        <begin position="326"/>
        <end position="346"/>
    </location>
</feature>
<sequence>MKLQFQVLALLAVVATGQKILPKLDDTLTVVGPTDLVLAEAELVVRQVADGSNNSTLAIISTSVISSEVDTVLSTAASTSEAATTATDETSEDVSTSAETQTSNTRTKTSPTSSAQSDDTTALDDSSSTTTNTDDNSSVDGDTTSSSDDTATTEVTATATTDDTDASSNPTTTHKHGGSSLITSTVAETFETHIIETTEATVSTIQTTNSDGQTVFYEKTVDVTHTIMVTKATGQPAGSLATSESSDGNGGGLSTKSRNIIIGVVVGVFGGLIVLGSLFMAWKIYNRRNGSGASSLQMEKETESILSDETDHNSTRPGSADPFRQNLDQYHTGNSSKPIINTAANF</sequence>
<feature type="compositionally biased region" description="Low complexity" evidence="1">
    <location>
        <begin position="109"/>
        <end position="172"/>
    </location>
</feature>
<evidence type="ECO:0000256" key="1">
    <source>
        <dbReference type="SAM" id="MobiDB-lite"/>
    </source>
</evidence>
<evidence type="ECO:0000313" key="5">
    <source>
        <dbReference type="EMBL" id="CDO54270.1"/>
    </source>
</evidence>
<organism evidence="5 6">
    <name type="scientific">Geotrichum candidum</name>
    <name type="common">Oospora lactis</name>
    <name type="synonym">Dipodascus geotrichum</name>
    <dbReference type="NCBI Taxonomy" id="1173061"/>
    <lineage>
        <taxon>Eukaryota</taxon>
        <taxon>Fungi</taxon>
        <taxon>Dikarya</taxon>
        <taxon>Ascomycota</taxon>
        <taxon>Saccharomycotina</taxon>
        <taxon>Dipodascomycetes</taxon>
        <taxon>Dipodascales</taxon>
        <taxon>Dipodascaceae</taxon>
        <taxon>Geotrichum</taxon>
    </lineage>
</organism>
<feature type="signal peptide" evidence="3">
    <location>
        <begin position="1"/>
        <end position="17"/>
    </location>
</feature>
<reference evidence="5" key="1">
    <citation type="submission" date="2014-03" db="EMBL/GenBank/DDBJ databases">
        <authorList>
            <person name="Casaregola S."/>
        </authorList>
    </citation>
    <scope>NUCLEOTIDE SEQUENCE [LARGE SCALE GENOMIC DNA]</scope>
    <source>
        <strain evidence="5">CLIB 918</strain>
    </source>
</reference>
<comment type="caution">
    <text evidence="5">The sequence shown here is derived from an EMBL/GenBank/DDBJ whole genome shotgun (WGS) entry which is preliminary data.</text>
</comment>
<accession>A0A0J9XAT4</accession>
<feature type="domain" description="Mid2" evidence="4">
    <location>
        <begin position="226"/>
        <end position="277"/>
    </location>
</feature>
<feature type="region of interest" description="Disordered" evidence="1">
    <location>
        <begin position="78"/>
        <end position="180"/>
    </location>
</feature>
<feature type="compositionally biased region" description="Low complexity" evidence="1">
    <location>
        <begin position="78"/>
        <end position="100"/>
    </location>
</feature>
<feature type="compositionally biased region" description="Basic and acidic residues" evidence="1">
    <location>
        <begin position="298"/>
        <end position="314"/>
    </location>
</feature>
<evidence type="ECO:0000313" key="6">
    <source>
        <dbReference type="Proteomes" id="UP000242525"/>
    </source>
</evidence>
<feature type="chain" id="PRO_5005325726" description="Mid2 domain-containing protein" evidence="3">
    <location>
        <begin position="18"/>
        <end position="346"/>
    </location>
</feature>
<dbReference type="Pfam" id="PF04478">
    <property type="entry name" value="Mid2"/>
    <property type="match status" value="1"/>
</dbReference>
<name>A0A0J9XAT4_GEOCN</name>
<feature type="region of interest" description="Disordered" evidence="1">
    <location>
        <begin position="292"/>
        <end position="346"/>
    </location>
</feature>
<keyword evidence="2" id="KW-0472">Membrane</keyword>
<evidence type="ECO:0000259" key="4">
    <source>
        <dbReference type="Pfam" id="PF04478"/>
    </source>
</evidence>
<feature type="region of interest" description="Disordered" evidence="1">
    <location>
        <begin position="234"/>
        <end position="253"/>
    </location>
</feature>
<dbReference type="AlphaFoldDB" id="A0A0J9XAT4"/>